<dbReference type="PANTHER" id="PTHR34109">
    <property type="entry name" value="BNAUNNG04460D PROTEIN-RELATED"/>
    <property type="match status" value="1"/>
</dbReference>
<dbReference type="Proteomes" id="UP000087171">
    <property type="component" value="Chromosome Ca3"/>
</dbReference>
<evidence type="ECO:0000259" key="2">
    <source>
        <dbReference type="Pfam" id="PF22656"/>
    </source>
</evidence>
<dbReference type="SUPFAM" id="SSF54593">
    <property type="entry name" value="Glyoxalase/Bleomycin resistance protein/Dihydroxybiphenyl dioxygenase"/>
    <property type="match status" value="1"/>
</dbReference>
<dbReference type="CDD" id="cd07246">
    <property type="entry name" value="VOC_like"/>
    <property type="match status" value="1"/>
</dbReference>
<evidence type="ECO:0000313" key="3">
    <source>
        <dbReference type="Proteomes" id="UP000087171"/>
    </source>
</evidence>
<dbReference type="eggNOG" id="ENOG502RZJT">
    <property type="taxonomic scope" value="Eukaryota"/>
</dbReference>
<dbReference type="AlphaFoldDB" id="A0A1S2XNZ5"/>
<name>A0A1S2XNZ5_CICAR</name>
<organism evidence="3 4">
    <name type="scientific">Cicer arietinum</name>
    <name type="common">Chickpea</name>
    <name type="synonym">Garbanzo</name>
    <dbReference type="NCBI Taxonomy" id="3827"/>
    <lineage>
        <taxon>Eukaryota</taxon>
        <taxon>Viridiplantae</taxon>
        <taxon>Streptophyta</taxon>
        <taxon>Embryophyta</taxon>
        <taxon>Tracheophyta</taxon>
        <taxon>Spermatophyta</taxon>
        <taxon>Magnoliopsida</taxon>
        <taxon>eudicotyledons</taxon>
        <taxon>Gunneridae</taxon>
        <taxon>Pentapetalae</taxon>
        <taxon>rosids</taxon>
        <taxon>fabids</taxon>
        <taxon>Fabales</taxon>
        <taxon>Fabaceae</taxon>
        <taxon>Papilionoideae</taxon>
        <taxon>50 kb inversion clade</taxon>
        <taxon>NPAAA clade</taxon>
        <taxon>Hologalegina</taxon>
        <taxon>IRL clade</taxon>
        <taxon>Cicereae</taxon>
        <taxon>Cicer</taxon>
    </lineage>
</organism>
<reference evidence="3" key="1">
    <citation type="journal article" date="2013" name="Nat. Biotechnol.">
        <title>Draft genome sequence of chickpea (Cicer arietinum) provides a resource for trait improvement.</title>
        <authorList>
            <person name="Varshney R.K."/>
            <person name="Song C."/>
            <person name="Saxena R.K."/>
            <person name="Azam S."/>
            <person name="Yu S."/>
            <person name="Sharpe A.G."/>
            <person name="Cannon S."/>
            <person name="Baek J."/>
            <person name="Rosen B.D."/>
            <person name="Tar'an B."/>
            <person name="Millan T."/>
            <person name="Zhang X."/>
            <person name="Ramsay L.D."/>
            <person name="Iwata A."/>
            <person name="Wang Y."/>
            <person name="Nelson W."/>
            <person name="Farmer A.D."/>
            <person name="Gaur P.M."/>
            <person name="Soderlund C."/>
            <person name="Penmetsa R.V."/>
            <person name="Xu C."/>
            <person name="Bharti A.K."/>
            <person name="He W."/>
            <person name="Winter P."/>
            <person name="Zhao S."/>
            <person name="Hane J.K."/>
            <person name="Carrasquilla-Garcia N."/>
            <person name="Condie J.A."/>
            <person name="Upadhyaya H.D."/>
            <person name="Luo M.C."/>
            <person name="Thudi M."/>
            <person name="Gowda C.L."/>
            <person name="Singh N.P."/>
            <person name="Lichtenzveig J."/>
            <person name="Gali K.K."/>
            <person name="Rubio J."/>
            <person name="Nadarajan N."/>
            <person name="Dolezel J."/>
            <person name="Bansal K.C."/>
            <person name="Xu X."/>
            <person name="Edwards D."/>
            <person name="Zhang G."/>
            <person name="Kahl G."/>
            <person name="Gil J."/>
            <person name="Singh K.B."/>
            <person name="Datta S.K."/>
            <person name="Jackson S.A."/>
            <person name="Wang J."/>
            <person name="Cook D.R."/>
        </authorList>
    </citation>
    <scope>NUCLEOTIDE SEQUENCE [LARGE SCALE GENOMIC DNA]</scope>
    <source>
        <strain evidence="3">cv. CDC Frontier</strain>
    </source>
</reference>
<dbReference type="OrthoDB" id="2013034at2759"/>
<keyword evidence="3" id="KW-1185">Reference proteome</keyword>
<dbReference type="Pfam" id="PF22656">
    <property type="entry name" value="At5g48480-like_N"/>
    <property type="match status" value="1"/>
</dbReference>
<dbReference type="InterPro" id="IPR054576">
    <property type="entry name" value="At5g48480-like_N"/>
</dbReference>
<gene>
    <name evidence="4" type="primary">LOC101499852</name>
</gene>
<dbReference type="InterPro" id="IPR054575">
    <property type="entry name" value="At5g48480-like_C"/>
</dbReference>
<dbReference type="Pfam" id="PF22650">
    <property type="entry name" value="At5g48480-like_C"/>
    <property type="match status" value="1"/>
</dbReference>
<dbReference type="KEGG" id="cam:101499852"/>
<feature type="domain" description="Glyoxalase At5g48480-like C-terminal" evidence="1">
    <location>
        <begin position="102"/>
        <end position="149"/>
    </location>
</feature>
<accession>A0A1S2XNZ5</accession>
<sequence>MAQQDAQNGVSENAAPAVSFVALKPQLFIEAQKANDAVSFYKAAFGAEEVSRTLNPKRKADQETPLILSAELKIGGSSFLVADTVDDSTSPVKVGGNGVVFCLETEDIEGAIAHAVGAGAVVDGEVVEFEGACGGGRVGKVKDQYGYVWEIYSSTKKVADVDV</sequence>
<dbReference type="InterPro" id="IPR029068">
    <property type="entry name" value="Glyas_Bleomycin-R_OHBP_Dase"/>
</dbReference>
<evidence type="ECO:0000313" key="4">
    <source>
        <dbReference type="RefSeq" id="XP_004492251.1"/>
    </source>
</evidence>
<dbReference type="STRING" id="3827.A0A1S2XNZ5"/>
<dbReference type="Gene3D" id="3.10.180.10">
    <property type="entry name" value="2,3-Dihydroxybiphenyl 1,2-Dioxygenase, domain 1"/>
    <property type="match status" value="1"/>
</dbReference>
<dbReference type="PANTHER" id="PTHR34109:SF1">
    <property type="entry name" value="VOC DOMAIN-CONTAINING PROTEIN"/>
    <property type="match status" value="1"/>
</dbReference>
<dbReference type="PaxDb" id="3827-XP_004492251.1"/>
<feature type="domain" description="Glyoxalase At5g48480-like N-terminal" evidence="2">
    <location>
        <begin position="26"/>
        <end position="83"/>
    </location>
</feature>
<protein>
    <submittedName>
        <fullName evidence="4">Uncharacterized protein At5g48480</fullName>
    </submittedName>
</protein>
<proteinExistence type="predicted"/>
<reference evidence="4" key="2">
    <citation type="submission" date="2025-08" db="UniProtKB">
        <authorList>
            <consortium name="RefSeq"/>
        </authorList>
    </citation>
    <scope>IDENTIFICATION</scope>
    <source>
        <tissue evidence="4">Etiolated seedlings</tissue>
    </source>
</reference>
<evidence type="ECO:0000259" key="1">
    <source>
        <dbReference type="Pfam" id="PF22650"/>
    </source>
</evidence>
<dbReference type="RefSeq" id="XP_004492251.1">
    <property type="nucleotide sequence ID" value="XM_004492194.2"/>
</dbReference>
<dbReference type="GeneID" id="101499852"/>